<name>A0ABZ2FJH1_9MICO</name>
<feature type="domain" description="YCII-related" evidence="2">
    <location>
        <begin position="1"/>
        <end position="109"/>
    </location>
</feature>
<dbReference type="InterPro" id="IPR005545">
    <property type="entry name" value="YCII"/>
</dbReference>
<evidence type="ECO:0000259" key="2">
    <source>
        <dbReference type="Pfam" id="PF03795"/>
    </source>
</evidence>
<evidence type="ECO:0000313" key="3">
    <source>
        <dbReference type="EMBL" id="WWF06638.1"/>
    </source>
</evidence>
<dbReference type="PANTHER" id="PTHR35174">
    <property type="entry name" value="BLL7171 PROTEIN-RELATED"/>
    <property type="match status" value="1"/>
</dbReference>
<dbReference type="Proteomes" id="UP001381003">
    <property type="component" value="Chromosome"/>
</dbReference>
<dbReference type="Gene3D" id="3.30.70.1060">
    <property type="entry name" value="Dimeric alpha+beta barrel"/>
    <property type="match status" value="1"/>
</dbReference>
<organism evidence="3 4">
    <name type="scientific">Janibacter terrae</name>
    <dbReference type="NCBI Taxonomy" id="103817"/>
    <lineage>
        <taxon>Bacteria</taxon>
        <taxon>Bacillati</taxon>
        <taxon>Actinomycetota</taxon>
        <taxon>Actinomycetes</taxon>
        <taxon>Micrococcales</taxon>
        <taxon>Intrasporangiaceae</taxon>
        <taxon>Janibacter</taxon>
    </lineage>
</organism>
<comment type="similarity">
    <text evidence="1">Belongs to the YciI family.</text>
</comment>
<dbReference type="EMBL" id="CP104874">
    <property type="protein sequence ID" value="WWF06638.1"/>
    <property type="molecule type" value="Genomic_DNA"/>
</dbReference>
<accession>A0ABZ2FJH1</accession>
<dbReference type="InterPro" id="IPR011008">
    <property type="entry name" value="Dimeric_a/b-barrel"/>
</dbReference>
<reference evidence="3 4" key="1">
    <citation type="submission" date="2022-09" db="EMBL/GenBank/DDBJ databases">
        <title>Complete genome sequence of Janibacter terrae strain COS04-44, PCL-degrading bacteria isolated from oil spilled coast.</title>
        <authorList>
            <person name="Park H."/>
            <person name="Kim J.Y."/>
            <person name="An S.H."/>
            <person name="Lee C.M."/>
            <person name="Weon H.-Y."/>
        </authorList>
    </citation>
    <scope>NUCLEOTIDE SEQUENCE [LARGE SCALE GENOMIC DNA]</scope>
    <source>
        <strain evidence="3 4">COS04-44</strain>
    </source>
</reference>
<protein>
    <submittedName>
        <fullName evidence="3">YciI family protein</fullName>
    </submittedName>
</protein>
<gene>
    <name evidence="3" type="ORF">N5P18_07140</name>
</gene>
<dbReference type="Pfam" id="PF03795">
    <property type="entry name" value="YCII"/>
    <property type="match status" value="1"/>
</dbReference>
<sequence>MKFVILVHSSPQPWGHPTGDFVAEHQALPQEQRDDMDARFDRLLTDMQERGELVTAEALGDPASATLHRWADGDPVASDGPYAEGEEHLAGYFLIDVVDRERAEEIARHFAGPGETIELRPVMRPDGEEQ</sequence>
<evidence type="ECO:0000256" key="1">
    <source>
        <dbReference type="ARBA" id="ARBA00007689"/>
    </source>
</evidence>
<dbReference type="RefSeq" id="WP_338539133.1">
    <property type="nucleotide sequence ID" value="NZ_CP104874.1"/>
</dbReference>
<dbReference type="SUPFAM" id="SSF54909">
    <property type="entry name" value="Dimeric alpha+beta barrel"/>
    <property type="match status" value="1"/>
</dbReference>
<evidence type="ECO:0000313" key="4">
    <source>
        <dbReference type="Proteomes" id="UP001381003"/>
    </source>
</evidence>
<dbReference type="PANTHER" id="PTHR35174:SF3">
    <property type="entry name" value="BLL7171 PROTEIN"/>
    <property type="match status" value="1"/>
</dbReference>
<proteinExistence type="inferred from homology"/>
<keyword evidence="4" id="KW-1185">Reference proteome</keyword>